<dbReference type="SUPFAM" id="SSF55136">
    <property type="entry name" value="Probable bacterial effector-binding domain"/>
    <property type="match status" value="1"/>
</dbReference>
<dbReference type="InterPro" id="IPR011256">
    <property type="entry name" value="Reg_factor_effector_dom_sf"/>
</dbReference>
<sequence length="156" mass="16980">MPIEPAIIQKPAFTVVGMAISTRALSGEIPALWGSFGPRIDEVADMAEPQVSYGIMENFDASQGTLDYMAAVSVTSTENAPLGMVTRTIAAQTYAVFQARLHGLGEAFGDIFNQWLPNAPYEQLAAPYFERYDESFDPGNAESVVEIYIPVKPRNA</sequence>
<evidence type="ECO:0000313" key="3">
    <source>
        <dbReference type="Proteomes" id="UP001235760"/>
    </source>
</evidence>
<evidence type="ECO:0000313" key="2">
    <source>
        <dbReference type="EMBL" id="MDP4301517.1"/>
    </source>
</evidence>
<dbReference type="InterPro" id="IPR029442">
    <property type="entry name" value="GyrI-like"/>
</dbReference>
<proteinExistence type="predicted"/>
<dbReference type="PANTHER" id="PTHR36444:SF2">
    <property type="entry name" value="TRANSCRIPTIONAL REGULATOR PROTEIN YOBU-RELATED"/>
    <property type="match status" value="1"/>
</dbReference>
<reference evidence="2 3" key="1">
    <citation type="submission" date="2023-08" db="EMBL/GenBank/DDBJ databases">
        <authorList>
            <person name="Roldan D.M."/>
            <person name="Menes R.J."/>
        </authorList>
    </citation>
    <scope>NUCLEOTIDE SEQUENCE [LARGE SCALE GENOMIC DNA]</scope>
    <source>
        <strain evidence="2 3">CCM 2812</strain>
    </source>
</reference>
<dbReference type="InterPro" id="IPR053182">
    <property type="entry name" value="YobU-like_regulator"/>
</dbReference>
<dbReference type="Proteomes" id="UP001235760">
    <property type="component" value="Unassembled WGS sequence"/>
</dbReference>
<comment type="caution">
    <text evidence="2">The sequence shown here is derived from an EMBL/GenBank/DDBJ whole genome shotgun (WGS) entry which is preliminary data.</text>
</comment>
<name>A0ABT9G5J2_LEPDI</name>
<dbReference type="PANTHER" id="PTHR36444">
    <property type="entry name" value="TRANSCRIPTIONAL REGULATOR PROTEIN YOBU-RELATED"/>
    <property type="match status" value="1"/>
</dbReference>
<keyword evidence="3" id="KW-1185">Reference proteome</keyword>
<dbReference type="InterPro" id="IPR010499">
    <property type="entry name" value="AraC_E-bd"/>
</dbReference>
<dbReference type="EMBL" id="JAUZEE010000006">
    <property type="protein sequence ID" value="MDP4301517.1"/>
    <property type="molecule type" value="Genomic_DNA"/>
</dbReference>
<dbReference type="Gene3D" id="3.20.80.10">
    <property type="entry name" value="Regulatory factor, effector binding domain"/>
    <property type="match status" value="1"/>
</dbReference>
<dbReference type="Pfam" id="PF06445">
    <property type="entry name" value="GyrI-like"/>
    <property type="match status" value="1"/>
</dbReference>
<feature type="domain" description="AraC effector-binding" evidence="1">
    <location>
        <begin position="3"/>
        <end position="152"/>
    </location>
</feature>
<protein>
    <submittedName>
        <fullName evidence="2">GyrI-like domain-containing protein</fullName>
    </submittedName>
</protein>
<evidence type="ECO:0000259" key="1">
    <source>
        <dbReference type="SMART" id="SM00871"/>
    </source>
</evidence>
<dbReference type="RefSeq" id="WP_305750068.1">
    <property type="nucleotide sequence ID" value="NZ_JAUZEE010000006.1"/>
</dbReference>
<dbReference type="SMART" id="SM00871">
    <property type="entry name" value="AraC_E_bind"/>
    <property type="match status" value="1"/>
</dbReference>
<gene>
    <name evidence="2" type="ORF">Q8X39_12785</name>
</gene>
<organism evidence="2 3">
    <name type="scientific">Leptothrix discophora</name>
    <dbReference type="NCBI Taxonomy" id="89"/>
    <lineage>
        <taxon>Bacteria</taxon>
        <taxon>Pseudomonadati</taxon>
        <taxon>Pseudomonadota</taxon>
        <taxon>Betaproteobacteria</taxon>
        <taxon>Burkholderiales</taxon>
        <taxon>Sphaerotilaceae</taxon>
        <taxon>Leptothrix</taxon>
    </lineage>
</organism>
<accession>A0ABT9G5J2</accession>